<dbReference type="NCBIfam" id="TIGR00756">
    <property type="entry name" value="PPR"/>
    <property type="match status" value="6"/>
</dbReference>
<feature type="repeat" description="PPR" evidence="3">
    <location>
        <begin position="199"/>
        <end position="233"/>
    </location>
</feature>
<evidence type="ECO:0000313" key="5">
    <source>
        <dbReference type="EMBL" id="MBX49240.1"/>
    </source>
</evidence>
<dbReference type="Pfam" id="PF13041">
    <property type="entry name" value="PPR_2"/>
    <property type="match status" value="4"/>
</dbReference>
<dbReference type="PROSITE" id="PS51375">
    <property type="entry name" value="PPR"/>
    <property type="match status" value="7"/>
</dbReference>
<feature type="region of interest" description="Disordered" evidence="4">
    <location>
        <begin position="1"/>
        <end position="25"/>
    </location>
</feature>
<organism evidence="5">
    <name type="scientific">Rhizophora mucronata</name>
    <name type="common">Asiatic mangrove</name>
    <dbReference type="NCBI Taxonomy" id="61149"/>
    <lineage>
        <taxon>Eukaryota</taxon>
        <taxon>Viridiplantae</taxon>
        <taxon>Streptophyta</taxon>
        <taxon>Embryophyta</taxon>
        <taxon>Tracheophyta</taxon>
        <taxon>Spermatophyta</taxon>
        <taxon>Magnoliopsida</taxon>
        <taxon>eudicotyledons</taxon>
        <taxon>Gunneridae</taxon>
        <taxon>Pentapetalae</taxon>
        <taxon>rosids</taxon>
        <taxon>fabids</taxon>
        <taxon>Malpighiales</taxon>
        <taxon>Rhizophoraceae</taxon>
        <taxon>Rhizophora</taxon>
    </lineage>
</organism>
<protein>
    <submittedName>
        <fullName evidence="5">Uncharacterized protein MANES_07G008000</fullName>
    </submittedName>
</protein>
<feature type="repeat" description="PPR" evidence="3">
    <location>
        <begin position="305"/>
        <end position="339"/>
    </location>
</feature>
<evidence type="ECO:0000256" key="3">
    <source>
        <dbReference type="PROSITE-ProRule" id="PRU00708"/>
    </source>
</evidence>
<dbReference type="InterPro" id="IPR011990">
    <property type="entry name" value="TPR-like_helical_dom_sf"/>
</dbReference>
<feature type="repeat" description="PPR" evidence="3">
    <location>
        <begin position="234"/>
        <end position="268"/>
    </location>
</feature>
<dbReference type="Gene3D" id="1.25.40.10">
    <property type="entry name" value="Tetratricopeptide repeat domain"/>
    <property type="match status" value="3"/>
</dbReference>
<sequence length="482" mass="54482">MQILQPVSSSDQGRAHSISRRGATRSTKVVTETIFQSHQPMLAIQSSKPSPDAFSTGLQRQRKKDLSRILRMESAVNNIERKAKSNKYNNLCSKALLDALDEAISENRWESALQIFGLLRKQQWYEPRCQTYRRCIMMLGKCKKPKEAGFLFEIMLYDGLKPNVDVYTALVSAYGQSGQLEKAFYIVEEMKSISDCIPDVYTYSILINCCTKFRRLDLIGRILVEMSYLGIECSSVTYNIIIDGYGKAGMFEDMENTLSDMIASGCCIPDIFTLNSVVGAYGSSGQIESMEKWCHEFQIMGIEPDVMTLNIMIRSYGKAGMYEKMRSVVLFMKRRSFSPTIITYNIIIETFGKAGDIGKMDEYFLKMKHQGMKPNTITYCSLVSAYSNAGLMMKVDSILRQVENTDVALDTPFFNCIISAYGRVGEVERMAELFLAMKERKCKPDDITFATMIQAYNAKGMIEEAQNLENEMNATKDNSGAL</sequence>
<dbReference type="PANTHER" id="PTHR47447:SF28">
    <property type="entry name" value="PENTACOTRIPEPTIDE-REPEAT REGION OF PRORP DOMAIN-CONTAINING PROTEIN"/>
    <property type="match status" value="1"/>
</dbReference>
<dbReference type="PANTHER" id="PTHR47447">
    <property type="entry name" value="OS03G0856100 PROTEIN"/>
    <property type="match status" value="1"/>
</dbReference>
<feature type="compositionally biased region" description="Polar residues" evidence="4">
    <location>
        <begin position="1"/>
        <end position="12"/>
    </location>
</feature>
<proteinExistence type="inferred from homology"/>
<evidence type="ECO:0000256" key="1">
    <source>
        <dbReference type="ARBA" id="ARBA00007626"/>
    </source>
</evidence>
<feature type="repeat" description="PPR" evidence="3">
    <location>
        <begin position="410"/>
        <end position="444"/>
    </location>
</feature>
<dbReference type="Pfam" id="PF01535">
    <property type="entry name" value="PPR"/>
    <property type="match status" value="1"/>
</dbReference>
<evidence type="ECO:0000256" key="4">
    <source>
        <dbReference type="SAM" id="MobiDB-lite"/>
    </source>
</evidence>
<comment type="similarity">
    <text evidence="1">Belongs to the PPR family. P subfamily.</text>
</comment>
<feature type="repeat" description="PPR" evidence="3">
    <location>
        <begin position="270"/>
        <end position="304"/>
    </location>
</feature>
<feature type="repeat" description="PPR" evidence="3">
    <location>
        <begin position="340"/>
        <end position="374"/>
    </location>
</feature>
<keyword evidence="2" id="KW-0677">Repeat</keyword>
<dbReference type="EMBL" id="GGEC01068756">
    <property type="protein sequence ID" value="MBX49240.1"/>
    <property type="molecule type" value="Transcribed_RNA"/>
</dbReference>
<feature type="repeat" description="PPR" evidence="3">
    <location>
        <begin position="163"/>
        <end position="193"/>
    </location>
</feature>
<evidence type="ECO:0000256" key="2">
    <source>
        <dbReference type="ARBA" id="ARBA00022737"/>
    </source>
</evidence>
<name>A0A2P2P3E8_RHIMU</name>
<reference evidence="5" key="1">
    <citation type="submission" date="2018-02" db="EMBL/GenBank/DDBJ databases">
        <title>Rhizophora mucronata_Transcriptome.</title>
        <authorList>
            <person name="Meera S.P."/>
            <person name="Sreeshan A."/>
            <person name="Augustine A."/>
        </authorList>
    </citation>
    <scope>NUCLEOTIDE SEQUENCE</scope>
    <source>
        <tissue evidence="5">Leaf</tissue>
    </source>
</reference>
<accession>A0A2P2P3E8</accession>
<dbReference type="InterPro" id="IPR002885">
    <property type="entry name" value="PPR_rpt"/>
</dbReference>
<dbReference type="AlphaFoldDB" id="A0A2P2P3E8"/>